<dbReference type="InterPro" id="IPR041489">
    <property type="entry name" value="PDZ_6"/>
</dbReference>
<dbReference type="PRINTS" id="PR00834">
    <property type="entry name" value="PROTEASES2C"/>
</dbReference>
<proteinExistence type="inferred from homology"/>
<dbReference type="FunFam" id="2.40.10.10:FF:000001">
    <property type="entry name" value="Periplasmic serine protease DegS"/>
    <property type="match status" value="1"/>
</dbReference>
<evidence type="ECO:0000256" key="7">
    <source>
        <dbReference type="ARBA" id="ARBA00022801"/>
    </source>
</evidence>
<protein>
    <submittedName>
        <fullName evidence="14">Putative periplasmic serine endoprotease DegP-like</fullName>
        <ecNumber evidence="14">3.4.21.107</ecNumber>
    </submittedName>
</protein>
<dbReference type="Gene3D" id="2.40.10.120">
    <property type="match status" value="1"/>
</dbReference>
<dbReference type="CDD" id="cd10839">
    <property type="entry name" value="cpPDZ1_DegP-like"/>
    <property type="match status" value="1"/>
</dbReference>
<dbReference type="GO" id="GO:0042597">
    <property type="term" value="C:periplasmic space"/>
    <property type="evidence" value="ECO:0007669"/>
    <property type="project" value="UniProtKB-SubCell"/>
</dbReference>
<dbReference type="PANTHER" id="PTHR22939">
    <property type="entry name" value="SERINE PROTEASE FAMILY S1C HTRA-RELATED"/>
    <property type="match status" value="1"/>
</dbReference>
<reference evidence="14 15" key="1">
    <citation type="submission" date="2015-10" db="EMBL/GenBank/DDBJ databases">
        <authorList>
            <person name="Gilbert D.G."/>
        </authorList>
    </citation>
    <scope>NUCLEOTIDE SEQUENCE [LARGE SCALE GENOMIC DNA]</scope>
    <source>
        <strain evidence="14">COMA1</strain>
    </source>
</reference>
<dbReference type="RefSeq" id="WP_090747306.1">
    <property type="nucleotide sequence ID" value="NZ_CZQA01000008.1"/>
</dbReference>
<evidence type="ECO:0000256" key="8">
    <source>
        <dbReference type="ARBA" id="ARBA00022825"/>
    </source>
</evidence>
<evidence type="ECO:0000256" key="6">
    <source>
        <dbReference type="ARBA" id="ARBA00022764"/>
    </source>
</evidence>
<keyword evidence="12" id="KW-1133">Transmembrane helix</keyword>
<dbReference type="Pfam" id="PF13365">
    <property type="entry name" value="Trypsin_2"/>
    <property type="match status" value="1"/>
</dbReference>
<dbReference type="SUPFAM" id="SSF50494">
    <property type="entry name" value="Trypsin-like serine proteases"/>
    <property type="match status" value="1"/>
</dbReference>
<dbReference type="Pfam" id="PF13180">
    <property type="entry name" value="PDZ_2"/>
    <property type="match status" value="1"/>
</dbReference>
<dbReference type="GO" id="GO:0004252">
    <property type="term" value="F:serine-type endopeptidase activity"/>
    <property type="evidence" value="ECO:0007669"/>
    <property type="project" value="InterPro"/>
</dbReference>
<dbReference type="InterPro" id="IPR001940">
    <property type="entry name" value="Peptidase_S1C"/>
</dbReference>
<feature type="binding site" evidence="10">
    <location>
        <position position="187"/>
    </location>
    <ligand>
        <name>substrate</name>
    </ligand>
</feature>
<dbReference type="PANTHER" id="PTHR22939:SF129">
    <property type="entry name" value="SERINE PROTEASE HTRA2, MITOCHONDRIAL"/>
    <property type="match status" value="1"/>
</dbReference>
<keyword evidence="12" id="KW-0812">Transmembrane</keyword>
<feature type="active site" description="Charge relay system" evidence="9">
    <location>
        <position position="260"/>
    </location>
</feature>
<keyword evidence="7 14" id="KW-0378">Hydrolase</keyword>
<dbReference type="OrthoDB" id="9758917at2"/>
<name>A0A0S4LDX2_9BACT</name>
<dbReference type="InterPro" id="IPR009003">
    <property type="entry name" value="Peptidase_S1_PA"/>
</dbReference>
<evidence type="ECO:0000256" key="4">
    <source>
        <dbReference type="ARBA" id="ARBA00022729"/>
    </source>
</evidence>
<evidence type="ECO:0000256" key="10">
    <source>
        <dbReference type="PIRSR" id="PIRSR611782-2"/>
    </source>
</evidence>
<feature type="domain" description="PDZ" evidence="13">
    <location>
        <begin position="304"/>
        <end position="395"/>
    </location>
</feature>
<keyword evidence="5" id="KW-0677">Repeat</keyword>
<dbReference type="SMART" id="SM00228">
    <property type="entry name" value="PDZ"/>
    <property type="match status" value="2"/>
</dbReference>
<sequence>MNTMNQFESSPKPPQGKKSWVVTAALLTAGIIIGFVIASDLGWLSNGHAVPDSSSIAPPPPPVVRPVSTAPQPILGGGNQTFVDIAKSVKPAVVNIYATKSGRGEGSGATPFDDPLFRKFFGDEFFRKFEHPKEKKERGLGSGVIVESSGLIITNNHVVGKADEIRVTLSDKREFKAKLIGTDPKTDVAVVKIEATGLPSVPWADSDKLEVGEFVLAVGNPFGLTQTVTLGIVSALGRAAGIAEYEDFIQTDAAINPGNSGGALVNVRGELVGINTAIFSQSGGNMGIGFAVPSNMAQSIMGQLVQTGKVVRGWLGVSIQELTPELASQFGITETKGVLVSDVMDDSPAKKAGFERADVIVEYDGKPMDSPTHLRNAVAQTPVGKKVVVKIIRDKKAKTIDLTIVEQPKSMSQSSEEDGGDSATPTGILSSLDVRDLNEELASRYGLKSSERGAVIVRVKPGSTAEELGVREGDIVLEVNRQTVTSVKVFERIANKLPKDQAVLLLLKRQGRTIYLTLRP</sequence>
<keyword evidence="12" id="KW-0472">Membrane</keyword>
<evidence type="ECO:0000313" key="15">
    <source>
        <dbReference type="Proteomes" id="UP000199032"/>
    </source>
</evidence>
<keyword evidence="3 14" id="KW-0645">Protease</keyword>
<dbReference type="EC" id="3.4.21.107" evidence="14"/>
<dbReference type="SUPFAM" id="SSF50156">
    <property type="entry name" value="PDZ domain-like"/>
    <property type="match status" value="2"/>
</dbReference>
<dbReference type="STRING" id="1742972.COMA1_20105"/>
<dbReference type="Gene3D" id="2.30.42.10">
    <property type="match status" value="2"/>
</dbReference>
<dbReference type="AlphaFoldDB" id="A0A0S4LDX2"/>
<dbReference type="GO" id="GO:0006508">
    <property type="term" value="P:proteolysis"/>
    <property type="evidence" value="ECO:0007669"/>
    <property type="project" value="UniProtKB-KW"/>
</dbReference>
<comment type="similarity">
    <text evidence="2">Belongs to the peptidase S1C family.</text>
</comment>
<evidence type="ECO:0000256" key="12">
    <source>
        <dbReference type="SAM" id="Phobius"/>
    </source>
</evidence>
<dbReference type="InterPro" id="IPR001478">
    <property type="entry name" value="PDZ"/>
</dbReference>
<gene>
    <name evidence="14" type="ORF">COMA1_20105</name>
</gene>
<feature type="region of interest" description="Disordered" evidence="11">
    <location>
        <begin position="407"/>
        <end position="428"/>
    </location>
</feature>
<dbReference type="NCBIfam" id="TIGR02037">
    <property type="entry name" value="degP_htrA_DO"/>
    <property type="match status" value="1"/>
</dbReference>
<evidence type="ECO:0000256" key="2">
    <source>
        <dbReference type="ARBA" id="ARBA00010541"/>
    </source>
</evidence>
<keyword evidence="15" id="KW-1185">Reference proteome</keyword>
<keyword evidence="4" id="KW-0732">Signal</keyword>
<evidence type="ECO:0000256" key="3">
    <source>
        <dbReference type="ARBA" id="ARBA00022670"/>
    </source>
</evidence>
<dbReference type="Proteomes" id="UP000199032">
    <property type="component" value="Unassembled WGS sequence"/>
</dbReference>
<feature type="transmembrane region" description="Helical" evidence="12">
    <location>
        <begin position="20"/>
        <end position="44"/>
    </location>
</feature>
<organism evidence="14 15">
    <name type="scientific">Candidatus Nitrospira nitrosa</name>
    <dbReference type="NCBI Taxonomy" id="1742972"/>
    <lineage>
        <taxon>Bacteria</taxon>
        <taxon>Pseudomonadati</taxon>
        <taxon>Nitrospirota</taxon>
        <taxon>Nitrospiria</taxon>
        <taxon>Nitrospirales</taxon>
        <taxon>Nitrospiraceae</taxon>
        <taxon>Nitrospira</taxon>
    </lineage>
</organism>
<keyword evidence="6" id="KW-0574">Periplasm</keyword>
<feature type="binding site" evidence="10">
    <location>
        <position position="157"/>
    </location>
    <ligand>
        <name>substrate</name>
    </ligand>
</feature>
<dbReference type="PROSITE" id="PS50106">
    <property type="entry name" value="PDZ"/>
    <property type="match status" value="2"/>
</dbReference>
<dbReference type="Pfam" id="PF17820">
    <property type="entry name" value="PDZ_6"/>
    <property type="match status" value="1"/>
</dbReference>
<evidence type="ECO:0000259" key="13">
    <source>
        <dbReference type="PROSITE" id="PS50106"/>
    </source>
</evidence>
<evidence type="ECO:0000256" key="1">
    <source>
        <dbReference type="ARBA" id="ARBA00004418"/>
    </source>
</evidence>
<dbReference type="InterPro" id="IPR036034">
    <property type="entry name" value="PDZ_sf"/>
</dbReference>
<dbReference type="InterPro" id="IPR011782">
    <property type="entry name" value="Pept_S1C_Do"/>
</dbReference>
<evidence type="ECO:0000256" key="11">
    <source>
        <dbReference type="SAM" id="MobiDB-lite"/>
    </source>
</evidence>
<feature type="domain" description="PDZ" evidence="13">
    <location>
        <begin position="434"/>
        <end position="520"/>
    </location>
</feature>
<accession>A0A0S4LDX2</accession>
<feature type="binding site" evidence="10">
    <location>
        <begin position="258"/>
        <end position="260"/>
    </location>
    <ligand>
        <name>substrate</name>
    </ligand>
</feature>
<evidence type="ECO:0000256" key="5">
    <source>
        <dbReference type="ARBA" id="ARBA00022737"/>
    </source>
</evidence>
<feature type="active site" description="Charge relay system" evidence="9">
    <location>
        <position position="157"/>
    </location>
</feature>
<comment type="subcellular location">
    <subcellularLocation>
        <location evidence="1">Periplasm</location>
    </subcellularLocation>
</comment>
<dbReference type="EMBL" id="CZQA01000008">
    <property type="protein sequence ID" value="CUS35065.1"/>
    <property type="molecule type" value="Genomic_DNA"/>
</dbReference>
<feature type="active site" description="Charge relay system" evidence="9">
    <location>
        <position position="187"/>
    </location>
</feature>
<evidence type="ECO:0000313" key="14">
    <source>
        <dbReference type="EMBL" id="CUS35065.1"/>
    </source>
</evidence>
<evidence type="ECO:0000256" key="9">
    <source>
        <dbReference type="PIRSR" id="PIRSR611782-1"/>
    </source>
</evidence>
<keyword evidence="8" id="KW-0720">Serine protease</keyword>